<evidence type="ECO:0000259" key="2">
    <source>
        <dbReference type="Pfam" id="PF13088"/>
    </source>
</evidence>
<keyword evidence="1" id="KW-0732">Signal</keyword>
<dbReference type="RefSeq" id="WP_084205973.1">
    <property type="nucleotide sequence ID" value="NZ_AP017422.1"/>
</dbReference>
<name>A0A173MN09_9BACT</name>
<reference evidence="4" key="1">
    <citation type="submission" date="2017-01" db="EMBL/GenBank/DDBJ databases">
        <authorList>
            <person name="Varghese N."/>
            <person name="Submissions S."/>
        </authorList>
    </citation>
    <scope>NUCLEOTIDE SEQUENCE [LARGE SCALE GENOMIC DNA]</scope>
    <source>
        <strain evidence="4">DSM 21054</strain>
    </source>
</reference>
<feature type="chain" id="PRO_5030023201" evidence="1">
    <location>
        <begin position="20"/>
        <end position="346"/>
    </location>
</feature>
<dbReference type="PANTHER" id="PTHR43752:SF2">
    <property type="entry name" value="BNR_ASP-BOX REPEAT FAMILY PROTEIN"/>
    <property type="match status" value="1"/>
</dbReference>
<dbReference type="PANTHER" id="PTHR43752">
    <property type="entry name" value="BNR/ASP-BOX REPEAT FAMILY PROTEIN"/>
    <property type="match status" value="1"/>
</dbReference>
<organism evidence="3 4">
    <name type="scientific">Filimonas lacunae</name>
    <dbReference type="NCBI Taxonomy" id="477680"/>
    <lineage>
        <taxon>Bacteria</taxon>
        <taxon>Pseudomonadati</taxon>
        <taxon>Bacteroidota</taxon>
        <taxon>Chitinophagia</taxon>
        <taxon>Chitinophagales</taxon>
        <taxon>Chitinophagaceae</taxon>
        <taxon>Filimonas</taxon>
    </lineage>
</organism>
<keyword evidence="4" id="KW-1185">Reference proteome</keyword>
<evidence type="ECO:0000313" key="4">
    <source>
        <dbReference type="Proteomes" id="UP000186917"/>
    </source>
</evidence>
<evidence type="ECO:0000313" key="3">
    <source>
        <dbReference type="EMBL" id="SIS61630.1"/>
    </source>
</evidence>
<dbReference type="InterPro" id="IPR036278">
    <property type="entry name" value="Sialidase_sf"/>
</dbReference>
<dbReference type="Pfam" id="PF13088">
    <property type="entry name" value="BNR_2"/>
    <property type="match status" value="1"/>
</dbReference>
<dbReference type="EMBL" id="FTOR01000001">
    <property type="protein sequence ID" value="SIS61630.1"/>
    <property type="molecule type" value="Genomic_DNA"/>
</dbReference>
<dbReference type="InterPro" id="IPR011040">
    <property type="entry name" value="Sialidase"/>
</dbReference>
<feature type="domain" description="Sialidase" evidence="2">
    <location>
        <begin position="56"/>
        <end position="330"/>
    </location>
</feature>
<evidence type="ECO:0000256" key="1">
    <source>
        <dbReference type="SAM" id="SignalP"/>
    </source>
</evidence>
<sequence>MNRIIWVMLCLGWCWKAQAQTVPGATAQALVNEVIVDKPPYAASHASTIEALPGKRLIAAWFAGPYESSPEVCVWTAIYQNGKWQAPKQVADGIINDTLRYPCWNPVLFRSQTGRLFLYYKIGKNPREWWGMVRYSDNNGQSWSAAQKLPSGMLGPIKNKPVQLANGTILHPSSTESLDEKEWHIHVEQTDKNGNHWKKVAIYCDTFGVIQPSILIHGKDSLQMLCRSRQNRIVQTWSTNNGASWEPLTVTELPNPNSGSDAVTLCNGSYALVYNPLLKGKDWYNGRNRLYLATSPDGIHWNDVYVLENEKDGEFSYPAIIQTPDGLLHITYTWNRRNIKHVVVKL</sequence>
<dbReference type="STRING" id="477680.SAMN05421788_101237"/>
<feature type="signal peptide" evidence="1">
    <location>
        <begin position="1"/>
        <end position="19"/>
    </location>
</feature>
<dbReference type="CDD" id="cd15482">
    <property type="entry name" value="Sialidase_non-viral"/>
    <property type="match status" value="1"/>
</dbReference>
<dbReference type="KEGG" id="fln:FLA_4828"/>
<dbReference type="OrthoDB" id="41724at2"/>
<dbReference type="AlphaFoldDB" id="A0A173MN09"/>
<proteinExistence type="predicted"/>
<dbReference type="SUPFAM" id="SSF50939">
    <property type="entry name" value="Sialidases"/>
    <property type="match status" value="1"/>
</dbReference>
<gene>
    <name evidence="3" type="ORF">SAMN05421788_101237</name>
</gene>
<accession>A0A173MN09</accession>
<dbReference type="Proteomes" id="UP000186917">
    <property type="component" value="Unassembled WGS sequence"/>
</dbReference>
<protein>
    <submittedName>
        <fullName evidence="3">Alpha-L-fucosidase</fullName>
    </submittedName>
</protein>
<dbReference type="Gene3D" id="2.120.10.10">
    <property type="match status" value="1"/>
</dbReference>